<organism evidence="4 5">
    <name type="scientific">Phormidesmis priestleyi ULC007</name>
    <dbReference type="NCBI Taxonomy" id="1920490"/>
    <lineage>
        <taxon>Bacteria</taxon>
        <taxon>Bacillati</taxon>
        <taxon>Cyanobacteriota</taxon>
        <taxon>Cyanophyceae</taxon>
        <taxon>Leptolyngbyales</taxon>
        <taxon>Leptolyngbyaceae</taxon>
        <taxon>Phormidesmis</taxon>
    </lineage>
</organism>
<evidence type="ECO:0000313" key="5">
    <source>
        <dbReference type="Proteomes" id="UP000238634"/>
    </source>
</evidence>
<dbReference type="Gene3D" id="3.40.50.720">
    <property type="entry name" value="NAD(P)-binding Rossmann-like Domain"/>
    <property type="match status" value="1"/>
</dbReference>
<keyword evidence="5" id="KW-1185">Reference proteome</keyword>
<keyword evidence="2" id="KW-0521">NADP</keyword>
<dbReference type="UniPathway" id="UPA00124"/>
<dbReference type="Pfam" id="PF04321">
    <property type="entry name" value="RmlD_sub_bind"/>
    <property type="match status" value="1"/>
</dbReference>
<feature type="domain" description="RmlD-like substrate binding" evidence="3">
    <location>
        <begin position="3"/>
        <end position="94"/>
    </location>
</feature>
<dbReference type="InterPro" id="IPR029903">
    <property type="entry name" value="RmlD-like-bd"/>
</dbReference>
<comment type="caution">
    <text evidence="4">The sequence shown here is derived from an EMBL/GenBank/DDBJ whole genome shotgun (WGS) entry which is preliminary data.</text>
</comment>
<dbReference type="OrthoDB" id="9803892at2"/>
<dbReference type="EMBL" id="PVWG01000023">
    <property type="protein sequence ID" value="PSB17834.1"/>
    <property type="molecule type" value="Genomic_DNA"/>
</dbReference>
<dbReference type="GO" id="GO:0008831">
    <property type="term" value="F:dTDP-4-dehydrorhamnose reductase activity"/>
    <property type="evidence" value="ECO:0007669"/>
    <property type="project" value="UniProtKB-EC"/>
</dbReference>
<dbReference type="PANTHER" id="PTHR10491">
    <property type="entry name" value="DTDP-4-DEHYDRORHAMNOSE REDUCTASE"/>
    <property type="match status" value="1"/>
</dbReference>
<gene>
    <name evidence="4" type="ORF">C7B65_17410</name>
</gene>
<evidence type="ECO:0000313" key="4">
    <source>
        <dbReference type="EMBL" id="PSB17834.1"/>
    </source>
</evidence>
<dbReference type="AlphaFoldDB" id="A0A2T1DBK6"/>
<dbReference type="EC" id="1.1.1.133" evidence="2"/>
<dbReference type="RefSeq" id="WP_073073837.1">
    <property type="nucleotide sequence ID" value="NZ_MPPI01000026.1"/>
</dbReference>
<reference evidence="4 5" key="1">
    <citation type="submission" date="2018-02" db="EMBL/GenBank/DDBJ databases">
        <authorList>
            <person name="Cohen D.B."/>
            <person name="Kent A.D."/>
        </authorList>
    </citation>
    <scope>NUCLEOTIDE SEQUENCE [LARGE SCALE GENOMIC DNA]</scope>
    <source>
        <strain evidence="4 5">ULC007</strain>
    </source>
</reference>
<sequence length="104" mass="10797">MRRILLTGNDGQVGQELQKTLGSLGVVIGVGRNTMDLAQPATIQQIIHQVKPDLIVNAAAYTAVDRAETDSAAAAAINAIAPAVMAKSAQQLGADGCDLYLILK</sequence>
<dbReference type="GO" id="GO:0019305">
    <property type="term" value="P:dTDP-rhamnose biosynthetic process"/>
    <property type="evidence" value="ECO:0007669"/>
    <property type="project" value="UniProtKB-UniPathway"/>
</dbReference>
<comment type="function">
    <text evidence="2">Catalyzes the reduction of dTDP-6-deoxy-L-lyxo-4-hexulose to yield dTDP-L-rhamnose.</text>
</comment>
<protein>
    <recommendedName>
        <fullName evidence="2">dTDP-4-dehydrorhamnose reductase</fullName>
        <ecNumber evidence="2">1.1.1.133</ecNumber>
    </recommendedName>
</protein>
<proteinExistence type="inferred from homology"/>
<comment type="pathway">
    <text evidence="2">Carbohydrate biosynthesis; dTDP-L-rhamnose biosynthesis.</text>
</comment>
<dbReference type="InterPro" id="IPR036291">
    <property type="entry name" value="NAD(P)-bd_dom_sf"/>
</dbReference>
<dbReference type="InterPro" id="IPR005913">
    <property type="entry name" value="dTDP_dehydrorham_reduct"/>
</dbReference>
<name>A0A2T1DBK6_9CYAN</name>
<dbReference type="SUPFAM" id="SSF51735">
    <property type="entry name" value="NAD(P)-binding Rossmann-fold domains"/>
    <property type="match status" value="1"/>
</dbReference>
<keyword evidence="2" id="KW-0560">Oxidoreductase</keyword>
<evidence type="ECO:0000256" key="2">
    <source>
        <dbReference type="RuleBase" id="RU364082"/>
    </source>
</evidence>
<evidence type="ECO:0000259" key="3">
    <source>
        <dbReference type="Pfam" id="PF04321"/>
    </source>
</evidence>
<dbReference type="STRING" id="1920490.GCA_001895925_01243"/>
<reference evidence="4 5" key="2">
    <citation type="submission" date="2018-03" db="EMBL/GenBank/DDBJ databases">
        <title>The ancient ancestry and fast evolution of plastids.</title>
        <authorList>
            <person name="Moore K.R."/>
            <person name="Magnabosco C."/>
            <person name="Momper L."/>
            <person name="Gold D.A."/>
            <person name="Bosak T."/>
            <person name="Fournier G.P."/>
        </authorList>
    </citation>
    <scope>NUCLEOTIDE SEQUENCE [LARGE SCALE GENOMIC DNA]</scope>
    <source>
        <strain evidence="4 5">ULC007</strain>
    </source>
</reference>
<dbReference type="Proteomes" id="UP000238634">
    <property type="component" value="Unassembled WGS sequence"/>
</dbReference>
<comment type="similarity">
    <text evidence="1 2">Belongs to the dTDP-4-dehydrorhamnose reductase family.</text>
</comment>
<evidence type="ECO:0000256" key="1">
    <source>
        <dbReference type="ARBA" id="ARBA00010944"/>
    </source>
</evidence>
<dbReference type="PANTHER" id="PTHR10491:SF4">
    <property type="entry name" value="METHIONINE ADENOSYLTRANSFERASE 2 SUBUNIT BETA"/>
    <property type="match status" value="1"/>
</dbReference>
<accession>A0A2T1DBK6</accession>